<evidence type="ECO:0000256" key="15">
    <source>
        <dbReference type="ARBA" id="ARBA00033369"/>
    </source>
</evidence>
<keyword evidence="9" id="KW-0809">Transit peptide</keyword>
<reference evidence="19" key="1">
    <citation type="submission" date="2018-01" db="EMBL/GenBank/DDBJ databases">
        <title>An insight into the sialome of Amazonian anophelines.</title>
        <authorList>
            <person name="Ribeiro J.M."/>
            <person name="Scarpassa V."/>
            <person name="Calvo E."/>
        </authorList>
    </citation>
    <scope>NUCLEOTIDE SEQUENCE</scope>
</reference>
<accession>A0A2M4CZ33</accession>
<evidence type="ECO:0000256" key="14">
    <source>
        <dbReference type="ARBA" id="ARBA00023310"/>
    </source>
</evidence>
<dbReference type="GO" id="GO:0046933">
    <property type="term" value="F:proton-transporting ATP synthase activity, rotational mechanism"/>
    <property type="evidence" value="ECO:0007669"/>
    <property type="project" value="InterPro"/>
</dbReference>
<dbReference type="AlphaFoldDB" id="A0A2M4CZ33"/>
<evidence type="ECO:0000256" key="17">
    <source>
        <dbReference type="SAM" id="MobiDB-lite"/>
    </source>
</evidence>
<dbReference type="SUPFAM" id="SSF57716">
    <property type="entry name" value="Glucocorticoid receptor-like (DNA-binding domain)"/>
    <property type="match status" value="1"/>
</dbReference>
<evidence type="ECO:0000313" key="19">
    <source>
        <dbReference type="EMBL" id="MBW70525.1"/>
    </source>
</evidence>
<evidence type="ECO:0000256" key="1">
    <source>
        <dbReference type="ARBA" id="ARBA00004273"/>
    </source>
</evidence>
<evidence type="ECO:0000256" key="9">
    <source>
        <dbReference type="ARBA" id="ARBA00022946"/>
    </source>
</evidence>
<sequence length="508" mass="56448">MKKICSYKGCNNTTASNPAVTYFLFPRDPNRYKVWAENSGLTEQDLRSTSARYLCEIHFPGIYQCHSPRRKLLLQTAVPYPYETTYTDPEDEGHENMEENEPEPVQINAPCEPKWVDASAIRTMEMIEQDDLTLKIKDEAKANPENDTTVSLKRKDANEGIGQAKVKMPRYTPSSRQQPSRNEINEYTLQIEDGIMLRKTKPGINKALPGDSKQVIKKLPSSHITDHSTMKSPVTSSTNFVEIIEQGEDTVSIESEDETEESSIHINELVIKGEKYVQMPKASNQKKTAHQKNKRAENKQTTRKIPQTARQLSTSSAAAQLVKPPVQVFGLEGRYACALYSAASKTKALDAVEKDLKGLQNQMRTDPKVRDLLRDPTTKRNVKAAALKDVAAKVKFNAATGNLLTVLAENGRLGRLDGIINAFSLIMAAERGEVVCEVKTAKPLDDGQRKQLENALKAFLKPNQTIQLTAKVDPALIGGMVVSIGDKYVDMSVASKIKKYTDIIAAPV</sequence>
<comment type="similarity">
    <text evidence="2">Belongs to the ATPase delta chain family.</text>
</comment>
<evidence type="ECO:0000256" key="16">
    <source>
        <dbReference type="PROSITE-ProRule" id="PRU00309"/>
    </source>
</evidence>
<evidence type="ECO:0000256" key="3">
    <source>
        <dbReference type="ARBA" id="ARBA00022448"/>
    </source>
</evidence>
<name>A0A2M4CZ33_ANODA</name>
<evidence type="ECO:0000256" key="4">
    <source>
        <dbReference type="ARBA" id="ARBA00022723"/>
    </source>
</evidence>
<organism evidence="19">
    <name type="scientific">Anopheles darlingi</name>
    <name type="common">Mosquito</name>
    <dbReference type="NCBI Taxonomy" id="43151"/>
    <lineage>
        <taxon>Eukaryota</taxon>
        <taxon>Metazoa</taxon>
        <taxon>Ecdysozoa</taxon>
        <taxon>Arthropoda</taxon>
        <taxon>Hexapoda</taxon>
        <taxon>Insecta</taxon>
        <taxon>Pterygota</taxon>
        <taxon>Neoptera</taxon>
        <taxon>Endopterygota</taxon>
        <taxon>Diptera</taxon>
        <taxon>Nematocera</taxon>
        <taxon>Culicoidea</taxon>
        <taxon>Culicidae</taxon>
        <taxon>Anophelinae</taxon>
        <taxon>Anopheles</taxon>
    </lineage>
</organism>
<evidence type="ECO:0000256" key="10">
    <source>
        <dbReference type="ARBA" id="ARBA00023065"/>
    </source>
</evidence>
<dbReference type="GO" id="GO:0008270">
    <property type="term" value="F:zinc ion binding"/>
    <property type="evidence" value="ECO:0007669"/>
    <property type="project" value="UniProtKB-KW"/>
</dbReference>
<evidence type="ECO:0000256" key="12">
    <source>
        <dbReference type="ARBA" id="ARBA00023128"/>
    </source>
</evidence>
<keyword evidence="10" id="KW-0406">Ion transport</keyword>
<evidence type="ECO:0000256" key="13">
    <source>
        <dbReference type="ARBA" id="ARBA00023136"/>
    </source>
</evidence>
<dbReference type="Pfam" id="PF00213">
    <property type="entry name" value="OSCP"/>
    <property type="match status" value="1"/>
</dbReference>
<proteinExistence type="inferred from homology"/>
<keyword evidence="4" id="KW-0479">Metal-binding</keyword>
<keyword evidence="12" id="KW-0496">Mitochondrion</keyword>
<keyword evidence="6" id="KW-0375">Hydrogen ion transport</keyword>
<dbReference type="NCBIfam" id="TIGR01145">
    <property type="entry name" value="ATP_synt_delta"/>
    <property type="match status" value="1"/>
</dbReference>
<keyword evidence="5 16" id="KW-0863">Zinc-finger</keyword>
<dbReference type="PANTHER" id="PTHR11910">
    <property type="entry name" value="ATP SYNTHASE DELTA CHAIN"/>
    <property type="match status" value="1"/>
</dbReference>
<dbReference type="VEuPathDB" id="VectorBase:ADAC003839"/>
<evidence type="ECO:0000259" key="18">
    <source>
        <dbReference type="PROSITE" id="PS50950"/>
    </source>
</evidence>
<dbReference type="FunFam" id="1.10.520.20:FF:000002">
    <property type="entry name" value="ATP synthase subunit O, mitochondrial"/>
    <property type="match status" value="1"/>
</dbReference>
<evidence type="ECO:0000256" key="7">
    <source>
        <dbReference type="ARBA" id="ARBA00022792"/>
    </source>
</evidence>
<dbReference type="EMBL" id="GGFL01006347">
    <property type="protein sequence ID" value="MBW70525.1"/>
    <property type="molecule type" value="Transcribed_RNA"/>
</dbReference>
<keyword evidence="13" id="KW-0472">Membrane</keyword>
<dbReference type="GO" id="GO:0003677">
    <property type="term" value="F:DNA binding"/>
    <property type="evidence" value="ECO:0007669"/>
    <property type="project" value="UniProtKB-UniRule"/>
</dbReference>
<dbReference type="InterPro" id="IPR026015">
    <property type="entry name" value="ATP_synth_OSCP/delta_N_sf"/>
</dbReference>
<dbReference type="GO" id="GO:0005743">
    <property type="term" value="C:mitochondrial inner membrane"/>
    <property type="evidence" value="ECO:0007669"/>
    <property type="project" value="UniProtKB-SubCell"/>
</dbReference>
<dbReference type="HAMAP" id="MF_01416">
    <property type="entry name" value="ATP_synth_delta_bact"/>
    <property type="match status" value="1"/>
</dbReference>
<feature type="domain" description="THAP-type" evidence="18">
    <location>
        <begin position="1"/>
        <end position="82"/>
    </location>
</feature>
<keyword evidence="14" id="KW-0066">ATP synthesis</keyword>
<dbReference type="Pfam" id="PF05485">
    <property type="entry name" value="THAP"/>
    <property type="match status" value="1"/>
</dbReference>
<evidence type="ECO:0000256" key="11">
    <source>
        <dbReference type="ARBA" id="ARBA00023125"/>
    </source>
</evidence>
<evidence type="ECO:0000256" key="8">
    <source>
        <dbReference type="ARBA" id="ARBA00022833"/>
    </source>
</evidence>
<dbReference type="Gene3D" id="1.10.520.20">
    <property type="entry name" value="N-terminal domain of the delta subunit of the F1F0-ATP synthase"/>
    <property type="match status" value="1"/>
</dbReference>
<keyword evidence="3" id="KW-0813">Transport</keyword>
<dbReference type="InterPro" id="IPR000711">
    <property type="entry name" value="ATPase_OSCP/dsu"/>
</dbReference>
<evidence type="ECO:0000256" key="6">
    <source>
        <dbReference type="ARBA" id="ARBA00022781"/>
    </source>
</evidence>
<feature type="compositionally biased region" description="Acidic residues" evidence="17">
    <location>
        <begin position="88"/>
        <end position="102"/>
    </location>
</feature>
<dbReference type="VEuPathDB" id="VectorBase:ADAR2_002670"/>
<keyword evidence="8" id="KW-0862">Zinc</keyword>
<dbReference type="PRINTS" id="PR00125">
    <property type="entry name" value="ATPASEDELTA"/>
</dbReference>
<feature type="region of interest" description="Disordered" evidence="17">
    <location>
        <begin position="280"/>
        <end position="316"/>
    </location>
</feature>
<evidence type="ECO:0000256" key="2">
    <source>
        <dbReference type="ARBA" id="ARBA00007046"/>
    </source>
</evidence>
<evidence type="ECO:0000256" key="5">
    <source>
        <dbReference type="ARBA" id="ARBA00022771"/>
    </source>
</evidence>
<dbReference type="SMART" id="SM00980">
    <property type="entry name" value="THAP"/>
    <property type="match status" value="1"/>
</dbReference>
<feature type="compositionally biased region" description="Polar residues" evidence="17">
    <location>
        <begin position="303"/>
        <end position="316"/>
    </location>
</feature>
<protein>
    <recommendedName>
        <fullName evidence="15">Oligomycin sensitivity conferral protein</fullName>
    </recommendedName>
</protein>
<dbReference type="InterPro" id="IPR006612">
    <property type="entry name" value="THAP_Znf"/>
</dbReference>
<dbReference type="SUPFAM" id="SSF47928">
    <property type="entry name" value="N-terminal domain of the delta subunit of the F1F0-ATP synthase"/>
    <property type="match status" value="1"/>
</dbReference>
<keyword evidence="11 16" id="KW-0238">DNA-binding</keyword>
<comment type="subcellular location">
    <subcellularLocation>
        <location evidence="1">Mitochondrion inner membrane</location>
    </subcellularLocation>
</comment>
<dbReference type="PROSITE" id="PS50950">
    <property type="entry name" value="ZF_THAP"/>
    <property type="match status" value="1"/>
</dbReference>
<feature type="region of interest" description="Disordered" evidence="17">
    <location>
        <begin position="88"/>
        <end position="108"/>
    </location>
</feature>
<keyword evidence="7" id="KW-0999">Mitochondrion inner membrane</keyword>